<comment type="catalytic activity">
    <reaction evidence="18">
        <text>a ubiquinone + NADH + 5 H(+)(in) = a ubiquinol + NAD(+) + 4 H(+)(out)</text>
        <dbReference type="Rhea" id="RHEA:29091"/>
        <dbReference type="Rhea" id="RHEA-COMP:9565"/>
        <dbReference type="Rhea" id="RHEA-COMP:9566"/>
        <dbReference type="ChEBI" id="CHEBI:15378"/>
        <dbReference type="ChEBI" id="CHEBI:16389"/>
        <dbReference type="ChEBI" id="CHEBI:17976"/>
        <dbReference type="ChEBI" id="CHEBI:57540"/>
        <dbReference type="ChEBI" id="CHEBI:57945"/>
        <dbReference type="EC" id="7.1.1.2"/>
    </reaction>
</comment>
<keyword evidence="8 19" id="KW-0812">Transmembrane</keyword>
<evidence type="ECO:0000256" key="11">
    <source>
        <dbReference type="ARBA" id="ARBA00022982"/>
    </source>
</evidence>
<evidence type="ECO:0000256" key="15">
    <source>
        <dbReference type="ARBA" id="ARBA00023128"/>
    </source>
</evidence>
<evidence type="ECO:0000256" key="18">
    <source>
        <dbReference type="ARBA" id="ARBA00049551"/>
    </source>
</evidence>
<dbReference type="InterPro" id="IPR050175">
    <property type="entry name" value="Complex_I_Subunit_2"/>
</dbReference>
<evidence type="ECO:0000256" key="8">
    <source>
        <dbReference type="ARBA" id="ARBA00022692"/>
    </source>
</evidence>
<evidence type="ECO:0000256" key="17">
    <source>
        <dbReference type="ARBA" id="ARBA00031028"/>
    </source>
</evidence>
<dbReference type="GO" id="GO:0005743">
    <property type="term" value="C:mitochondrial inner membrane"/>
    <property type="evidence" value="ECO:0007669"/>
    <property type="project" value="UniProtKB-SubCell"/>
</dbReference>
<feature type="transmembrane region" description="Helical" evidence="19">
    <location>
        <begin position="250"/>
        <end position="273"/>
    </location>
</feature>
<evidence type="ECO:0000256" key="16">
    <source>
        <dbReference type="ARBA" id="ARBA00023136"/>
    </source>
</evidence>
<feature type="transmembrane region" description="Helical" evidence="19">
    <location>
        <begin position="131"/>
        <end position="152"/>
    </location>
</feature>
<evidence type="ECO:0000256" key="19">
    <source>
        <dbReference type="SAM" id="Phobius"/>
    </source>
</evidence>
<evidence type="ECO:0000256" key="7">
    <source>
        <dbReference type="ARBA" id="ARBA00022660"/>
    </source>
</evidence>
<keyword evidence="10" id="KW-1278">Translocase</keyword>
<feature type="transmembrane region" description="Helical" evidence="19">
    <location>
        <begin position="218"/>
        <end position="238"/>
    </location>
</feature>
<evidence type="ECO:0000256" key="13">
    <source>
        <dbReference type="ARBA" id="ARBA00023027"/>
    </source>
</evidence>
<evidence type="ECO:0000313" key="21">
    <source>
        <dbReference type="EMBL" id="QNV11884.1"/>
    </source>
</evidence>
<geneLocation type="mitochondrion" evidence="21"/>
<feature type="transmembrane region" description="Helical" evidence="19">
    <location>
        <begin position="294"/>
        <end position="309"/>
    </location>
</feature>
<dbReference type="EMBL" id="MT862411">
    <property type="protein sequence ID" value="QNV11884.1"/>
    <property type="molecule type" value="Genomic_DNA"/>
</dbReference>
<keyword evidence="13" id="KW-0520">NAD</keyword>
<evidence type="ECO:0000256" key="12">
    <source>
        <dbReference type="ARBA" id="ARBA00022989"/>
    </source>
</evidence>
<evidence type="ECO:0000256" key="1">
    <source>
        <dbReference type="ARBA" id="ARBA00003257"/>
    </source>
</evidence>
<evidence type="ECO:0000256" key="9">
    <source>
        <dbReference type="ARBA" id="ARBA00022792"/>
    </source>
</evidence>
<dbReference type="Pfam" id="PF00361">
    <property type="entry name" value="Proton_antipo_M"/>
    <property type="match status" value="1"/>
</dbReference>
<dbReference type="EC" id="7.1.1.2" evidence="4"/>
<keyword evidence="14" id="KW-0830">Ubiquinone</keyword>
<sequence length="310" mass="35678">MHPNNNKLLLLMSMLLILSFMIISSNSPLLIWFWMEMGNMMFIMMILSVQANLISSSMTMMIIQFMSSTLIIISQLSMFLPNLMTIGVSMKLGLFPFHMWMPMILVKSPWLICFILMTIHKLPPFMFINYINSPTLLLIIITITPITITLKLMYTFNAKIILGLSSSIHSSWMSLCMVHSTQLWAIYFSLYTINLYMTCLLIKSKYMNSPMFNLKKKSILMMVLLSSVGSPPFIGFLGKAMMMSKSFPSMWLPMMSLIMSSALSLVFYSRILLSLISHPLPIQITLINNMNKKKIMNKFWIIILLSMMIT</sequence>
<dbReference type="InterPro" id="IPR001750">
    <property type="entry name" value="ND/Mrp_TM"/>
</dbReference>
<keyword evidence="12 19" id="KW-1133">Transmembrane helix</keyword>
<evidence type="ECO:0000256" key="3">
    <source>
        <dbReference type="ARBA" id="ARBA00007012"/>
    </source>
</evidence>
<proteinExistence type="inferred from homology"/>
<keyword evidence="16 19" id="KW-0472">Membrane</keyword>
<dbReference type="GO" id="GO:0006120">
    <property type="term" value="P:mitochondrial electron transport, NADH to ubiquinone"/>
    <property type="evidence" value="ECO:0007669"/>
    <property type="project" value="TreeGrafter"/>
</dbReference>
<accession>A0A7L7S834</accession>
<name>A0A7L7S834_9HYME</name>
<keyword evidence="9" id="KW-0999">Mitochondrion inner membrane</keyword>
<feature type="transmembrane region" description="Helical" evidence="19">
    <location>
        <begin position="172"/>
        <end position="197"/>
    </location>
</feature>
<feature type="transmembrane region" description="Helical" evidence="19">
    <location>
        <begin position="61"/>
        <end position="80"/>
    </location>
</feature>
<protein>
    <recommendedName>
        <fullName evidence="5">NADH-ubiquinone oxidoreductase chain 2</fullName>
        <ecNumber evidence="4">7.1.1.2</ecNumber>
    </recommendedName>
    <alternativeName>
        <fullName evidence="17">NADH dehydrogenase subunit 2</fullName>
    </alternativeName>
</protein>
<comment type="function">
    <text evidence="1">Core subunit of the mitochondrial membrane respiratory chain NADH dehydrogenase (Complex I) that is believed to belong to the minimal assembly required for catalysis. Complex I functions in the transfer of electrons from NADH to the respiratory chain. The immediate electron acceptor for the enzyme is believed to be ubiquinone.</text>
</comment>
<keyword evidence="11" id="KW-0249">Electron transport</keyword>
<keyword evidence="6" id="KW-0813">Transport</keyword>
<evidence type="ECO:0000256" key="14">
    <source>
        <dbReference type="ARBA" id="ARBA00023075"/>
    </source>
</evidence>
<feature type="transmembrane region" description="Helical" evidence="19">
    <location>
        <begin position="7"/>
        <end position="23"/>
    </location>
</feature>
<evidence type="ECO:0000256" key="4">
    <source>
        <dbReference type="ARBA" id="ARBA00012944"/>
    </source>
</evidence>
<dbReference type="PANTHER" id="PTHR46552:SF1">
    <property type="entry name" value="NADH-UBIQUINONE OXIDOREDUCTASE CHAIN 2"/>
    <property type="match status" value="1"/>
</dbReference>
<dbReference type="PANTHER" id="PTHR46552">
    <property type="entry name" value="NADH-UBIQUINONE OXIDOREDUCTASE CHAIN 2"/>
    <property type="match status" value="1"/>
</dbReference>
<feature type="domain" description="NADH:quinone oxidoreductase/Mrp antiporter transmembrane" evidence="20">
    <location>
        <begin position="76"/>
        <end position="263"/>
    </location>
</feature>
<keyword evidence="15 21" id="KW-0496">Mitochondrion</keyword>
<dbReference type="GO" id="GO:0008137">
    <property type="term" value="F:NADH dehydrogenase (ubiquinone) activity"/>
    <property type="evidence" value="ECO:0007669"/>
    <property type="project" value="UniProtKB-EC"/>
</dbReference>
<feature type="transmembrane region" description="Helical" evidence="19">
    <location>
        <begin position="100"/>
        <end position="119"/>
    </location>
</feature>
<gene>
    <name evidence="21" type="primary">ND2</name>
</gene>
<keyword evidence="7" id="KW-0679">Respiratory chain</keyword>
<organism evidence="21">
    <name type="scientific">Mutilla europaea</name>
    <dbReference type="NCBI Taxonomy" id="2749339"/>
    <lineage>
        <taxon>Eukaryota</taxon>
        <taxon>Metazoa</taxon>
        <taxon>Ecdysozoa</taxon>
        <taxon>Arthropoda</taxon>
        <taxon>Hexapoda</taxon>
        <taxon>Insecta</taxon>
        <taxon>Pterygota</taxon>
        <taxon>Neoptera</taxon>
        <taxon>Endopterygota</taxon>
        <taxon>Hymenoptera</taxon>
        <taxon>Apocrita</taxon>
        <taxon>Aculeata</taxon>
        <taxon>Pompiloidea</taxon>
        <taxon>Mutillidae</taxon>
        <taxon>Mutillinae</taxon>
        <taxon>Mutilla</taxon>
    </lineage>
</organism>
<evidence type="ECO:0000256" key="6">
    <source>
        <dbReference type="ARBA" id="ARBA00022448"/>
    </source>
</evidence>
<evidence type="ECO:0000256" key="10">
    <source>
        <dbReference type="ARBA" id="ARBA00022967"/>
    </source>
</evidence>
<evidence type="ECO:0000256" key="2">
    <source>
        <dbReference type="ARBA" id="ARBA00004448"/>
    </source>
</evidence>
<comment type="subcellular location">
    <subcellularLocation>
        <location evidence="2">Mitochondrion inner membrane</location>
        <topology evidence="2">Multi-pass membrane protein</topology>
    </subcellularLocation>
</comment>
<reference evidence="21" key="1">
    <citation type="submission" date="2020-08" db="EMBL/GenBank/DDBJ databases">
        <title>DNAmark Project.</title>
        <authorList>
            <person name="Leerhoei F."/>
        </authorList>
    </citation>
    <scope>NUCLEOTIDE SEQUENCE</scope>
    <source>
        <strain evidence="21">DM716</strain>
    </source>
</reference>
<evidence type="ECO:0000259" key="20">
    <source>
        <dbReference type="Pfam" id="PF00361"/>
    </source>
</evidence>
<evidence type="ECO:0000256" key="5">
    <source>
        <dbReference type="ARBA" id="ARBA00021008"/>
    </source>
</evidence>
<comment type="similarity">
    <text evidence="3">Belongs to the complex I subunit 2 family.</text>
</comment>
<dbReference type="AlphaFoldDB" id="A0A7L7S834"/>